<dbReference type="InterPro" id="IPR003735">
    <property type="entry name" value="Metal_Tscrpt_repr"/>
</dbReference>
<reference evidence="1" key="1">
    <citation type="submission" date="2018-06" db="EMBL/GenBank/DDBJ databases">
        <authorList>
            <person name="Zhirakovskaya E."/>
        </authorList>
    </citation>
    <scope>NUCLEOTIDE SEQUENCE</scope>
</reference>
<dbReference type="AlphaFoldDB" id="A0A3B0VI65"/>
<dbReference type="Gene3D" id="1.20.58.1000">
    <property type="entry name" value="Metal-sensitive repressor, helix protomer"/>
    <property type="match status" value="1"/>
</dbReference>
<dbReference type="PANTHER" id="PTHR33677:SF5">
    <property type="entry name" value="TRANSCRIPTIONAL REPRESSOR FRMR"/>
    <property type="match status" value="1"/>
</dbReference>
<proteinExistence type="predicted"/>
<dbReference type="PANTHER" id="PTHR33677">
    <property type="entry name" value="TRANSCRIPTIONAL REPRESSOR FRMR-RELATED"/>
    <property type="match status" value="1"/>
</dbReference>
<dbReference type="GO" id="GO:0006355">
    <property type="term" value="P:regulation of DNA-templated transcription"/>
    <property type="evidence" value="ECO:0007669"/>
    <property type="project" value="InterPro"/>
</dbReference>
<dbReference type="Pfam" id="PF02583">
    <property type="entry name" value="Trns_repr_metal"/>
    <property type="match status" value="1"/>
</dbReference>
<dbReference type="InterPro" id="IPR038390">
    <property type="entry name" value="Metal_Tscrpt_repr_sf"/>
</dbReference>
<evidence type="ECO:0000313" key="1">
    <source>
        <dbReference type="EMBL" id="VAW31766.1"/>
    </source>
</evidence>
<gene>
    <name evidence="1" type="ORF">MNBD_CHLOROFLEXI01-2996</name>
</gene>
<dbReference type="CDD" id="cd10148">
    <property type="entry name" value="CsoR-like_DUF156"/>
    <property type="match status" value="1"/>
</dbReference>
<name>A0A3B0VI65_9ZZZZ</name>
<dbReference type="EMBL" id="UOEU01000287">
    <property type="protein sequence ID" value="VAW31766.1"/>
    <property type="molecule type" value="Genomic_DNA"/>
</dbReference>
<sequence>MKGSSTAVKKEMQTRLRRIEGQVRGVQKMIEDERECQEIIQQLTAVRSAVHNARLQFMRTYARDCLLNGDDLSQSERTNLVDDLMNLIAKVE</sequence>
<organism evidence="1">
    <name type="scientific">hydrothermal vent metagenome</name>
    <dbReference type="NCBI Taxonomy" id="652676"/>
    <lineage>
        <taxon>unclassified sequences</taxon>
        <taxon>metagenomes</taxon>
        <taxon>ecological metagenomes</taxon>
    </lineage>
</organism>
<accession>A0A3B0VI65</accession>
<dbReference type="GO" id="GO:0046872">
    <property type="term" value="F:metal ion binding"/>
    <property type="evidence" value="ECO:0007669"/>
    <property type="project" value="InterPro"/>
</dbReference>
<protein>
    <submittedName>
        <fullName evidence="1">Repressor CsoR of the copZA operon</fullName>
    </submittedName>
</protein>
<dbReference type="GO" id="GO:0003677">
    <property type="term" value="F:DNA binding"/>
    <property type="evidence" value="ECO:0007669"/>
    <property type="project" value="InterPro"/>
</dbReference>